<evidence type="ECO:0000313" key="1">
    <source>
        <dbReference type="EMBL" id="NAW50232.1"/>
    </source>
</evidence>
<comment type="caution">
    <text evidence="1">The sequence shown here is derived from an EMBL/GenBank/DDBJ whole genome shotgun (WGS) entry which is preliminary data.</text>
</comment>
<organism evidence="1 2">
    <name type="scientific">Elizabethkingia argenteiflava</name>
    <dbReference type="NCBI Taxonomy" id="2681556"/>
    <lineage>
        <taxon>Bacteria</taxon>
        <taxon>Pseudomonadati</taxon>
        <taxon>Bacteroidota</taxon>
        <taxon>Flavobacteriia</taxon>
        <taxon>Flavobacteriales</taxon>
        <taxon>Weeksellaceae</taxon>
        <taxon>Elizabethkingia</taxon>
    </lineage>
</organism>
<protein>
    <submittedName>
        <fullName evidence="1">Helix-turn-helix transcriptional regulator</fullName>
    </submittedName>
</protein>
<proteinExistence type="predicted"/>
<reference evidence="1 2" key="1">
    <citation type="submission" date="2019-11" db="EMBL/GenBank/DDBJ databases">
        <title>Characterization of Elizabethkingia argenteiflava sp. nov., isolated from inner surface of Soybean Pods.</title>
        <authorList>
            <person name="Mo S."/>
        </authorList>
    </citation>
    <scope>NUCLEOTIDE SEQUENCE [LARGE SCALE GENOMIC DNA]</scope>
    <source>
        <strain evidence="1 2">YB22</strain>
    </source>
</reference>
<dbReference type="RefSeq" id="WP_166518592.1">
    <property type="nucleotide sequence ID" value="NZ_JAAABJ010000229.1"/>
</dbReference>
<name>A0A845PPZ7_9FLAO</name>
<gene>
    <name evidence="1" type="ORF">GNY06_02115</name>
</gene>
<dbReference type="EMBL" id="JAAABJ010000229">
    <property type="protein sequence ID" value="NAW50232.1"/>
    <property type="molecule type" value="Genomic_DNA"/>
</dbReference>
<sequence length="199" mass="23271">MKAVRNRHIARTGHINTSHYIEIIRAITRATYESLYMIDFKRRAFEYVSENPLFLCGLSVQEVLEMGFDFYSRNVLPEDQELLFKIKTIGLDFYHKLPLSGRTSYTISYDFHLVNQDKTPILIIYKLTPLYLSEDGEISKALCIVGLSYHDSSGHICISKQDSQEIWKYNLNANKWSKEEKTKLSERELEMLRLYARGA</sequence>
<accession>A0A845PPZ7</accession>
<dbReference type="AlphaFoldDB" id="A0A845PPZ7"/>
<dbReference type="Gene3D" id="3.30.450.20">
    <property type="entry name" value="PAS domain"/>
    <property type="match status" value="1"/>
</dbReference>
<keyword evidence="2" id="KW-1185">Reference proteome</keyword>
<evidence type="ECO:0000313" key="2">
    <source>
        <dbReference type="Proteomes" id="UP000553459"/>
    </source>
</evidence>
<dbReference type="Proteomes" id="UP000553459">
    <property type="component" value="Unassembled WGS sequence"/>
</dbReference>